<sequence length="58" mass="6487">MWRPLICRGHTAKSHAHVLGRVSHIAETHARVSAHVDKIKPYSSLICHPICIPPRSTL</sequence>
<evidence type="ECO:0000313" key="2">
    <source>
        <dbReference type="Proteomes" id="UP000032142"/>
    </source>
</evidence>
<dbReference type="Proteomes" id="UP000032142">
    <property type="component" value="Unassembled WGS sequence"/>
</dbReference>
<accession>A0A0B0PK10</accession>
<organism evidence="1 2">
    <name type="scientific">Gossypium arboreum</name>
    <name type="common">Tree cotton</name>
    <name type="synonym">Gossypium nanking</name>
    <dbReference type="NCBI Taxonomy" id="29729"/>
    <lineage>
        <taxon>Eukaryota</taxon>
        <taxon>Viridiplantae</taxon>
        <taxon>Streptophyta</taxon>
        <taxon>Embryophyta</taxon>
        <taxon>Tracheophyta</taxon>
        <taxon>Spermatophyta</taxon>
        <taxon>Magnoliopsida</taxon>
        <taxon>eudicotyledons</taxon>
        <taxon>Gunneridae</taxon>
        <taxon>Pentapetalae</taxon>
        <taxon>rosids</taxon>
        <taxon>malvids</taxon>
        <taxon>Malvales</taxon>
        <taxon>Malvaceae</taxon>
        <taxon>Malvoideae</taxon>
        <taxon>Gossypium</taxon>
    </lineage>
</organism>
<proteinExistence type="predicted"/>
<dbReference type="EMBL" id="KN431761">
    <property type="protein sequence ID" value="KHG25247.1"/>
    <property type="molecule type" value="Genomic_DNA"/>
</dbReference>
<keyword evidence="2" id="KW-1185">Reference proteome</keyword>
<dbReference type="AlphaFoldDB" id="A0A0B0PK10"/>
<evidence type="ECO:0000313" key="1">
    <source>
        <dbReference type="EMBL" id="KHG25247.1"/>
    </source>
</evidence>
<protein>
    <submittedName>
        <fullName evidence="1">Uncharacterized protein</fullName>
    </submittedName>
</protein>
<reference evidence="2" key="1">
    <citation type="submission" date="2014-09" db="EMBL/GenBank/DDBJ databases">
        <authorList>
            <person name="Mudge J."/>
            <person name="Ramaraj T."/>
            <person name="Lindquist I.E."/>
            <person name="Bharti A.K."/>
            <person name="Sundararajan A."/>
            <person name="Cameron C.T."/>
            <person name="Woodward J.E."/>
            <person name="May G.D."/>
            <person name="Brubaker C."/>
            <person name="Broadhvest J."/>
            <person name="Wilkins T.A."/>
        </authorList>
    </citation>
    <scope>NUCLEOTIDE SEQUENCE</scope>
    <source>
        <strain evidence="2">cv. AKA8401</strain>
    </source>
</reference>
<gene>
    <name evidence="1" type="ORF">F383_06708</name>
</gene>
<name>A0A0B0PK10_GOSAR</name>